<dbReference type="Proteomes" id="UP000824596">
    <property type="component" value="Unassembled WGS sequence"/>
</dbReference>
<dbReference type="GO" id="GO:0006297">
    <property type="term" value="P:nucleotide-excision repair, DNA gap filling"/>
    <property type="evidence" value="ECO:0007669"/>
    <property type="project" value="TreeGrafter"/>
</dbReference>
<dbReference type="GO" id="GO:0003677">
    <property type="term" value="F:DNA binding"/>
    <property type="evidence" value="ECO:0007669"/>
    <property type="project" value="InterPro"/>
</dbReference>
<dbReference type="GO" id="GO:0032807">
    <property type="term" value="C:DNA ligase IV complex"/>
    <property type="evidence" value="ECO:0007669"/>
    <property type="project" value="TreeGrafter"/>
</dbReference>
<dbReference type="PANTHER" id="PTHR45997">
    <property type="entry name" value="DNA LIGASE 4"/>
    <property type="match status" value="1"/>
</dbReference>
<dbReference type="Pfam" id="PF04675">
    <property type="entry name" value="DNA_ligase_A_N"/>
    <property type="match status" value="1"/>
</dbReference>
<dbReference type="GO" id="GO:0006303">
    <property type="term" value="P:double-strand break repair via nonhomologous end joining"/>
    <property type="evidence" value="ECO:0007669"/>
    <property type="project" value="TreeGrafter"/>
</dbReference>
<protein>
    <recommendedName>
        <fullName evidence="2">DNA ligase ATP-dependent N-terminal domain-containing protein</fullName>
    </recommendedName>
</protein>
<evidence type="ECO:0000313" key="4">
    <source>
        <dbReference type="Proteomes" id="UP000824596"/>
    </source>
</evidence>
<evidence type="ECO:0000313" key="3">
    <source>
        <dbReference type="EMBL" id="KAH0961189.1"/>
    </source>
</evidence>
<evidence type="ECO:0000256" key="1">
    <source>
        <dbReference type="ARBA" id="ARBA00022598"/>
    </source>
</evidence>
<dbReference type="RefSeq" id="XP_044718702.1">
    <property type="nucleotide sequence ID" value="XM_044865738.1"/>
</dbReference>
<dbReference type="GeneID" id="68356396"/>
<keyword evidence="1" id="KW-0436">Ligase</keyword>
<dbReference type="GO" id="GO:0006310">
    <property type="term" value="P:DNA recombination"/>
    <property type="evidence" value="ECO:0007669"/>
    <property type="project" value="InterPro"/>
</dbReference>
<dbReference type="EMBL" id="JAIZPD010000008">
    <property type="protein sequence ID" value="KAH0961189.1"/>
    <property type="molecule type" value="Genomic_DNA"/>
</dbReference>
<sequence>MPFPLHLLCELLSELERNHTRSFSIQKTQDFDVRSLVGWFDKHDTAIPRLGSEAVAFLSCLFPERRPDRVFGLSKIQLERIVQQAQCLGSSRMKELQIWQTRNGPDFATCVERVMAITDCEPRMGPKVTLQELDDVLDRIAAFSPFSSADLREETERKYRQPCSSSDDLLISLFRRLNSFEAKWLVRMLSKTTIRPLSQKDWRWADFIRFVESPPFSEFNPSCRKYPRGT</sequence>
<organism evidence="3 4">
    <name type="scientific">Hirsutella rhossiliensis</name>
    <dbReference type="NCBI Taxonomy" id="111463"/>
    <lineage>
        <taxon>Eukaryota</taxon>
        <taxon>Fungi</taxon>
        <taxon>Dikarya</taxon>
        <taxon>Ascomycota</taxon>
        <taxon>Pezizomycotina</taxon>
        <taxon>Sordariomycetes</taxon>
        <taxon>Hypocreomycetidae</taxon>
        <taxon>Hypocreales</taxon>
        <taxon>Ophiocordycipitaceae</taxon>
        <taxon>Hirsutella</taxon>
    </lineage>
</organism>
<comment type="caution">
    <text evidence="3">The sequence shown here is derived from an EMBL/GenBank/DDBJ whole genome shotgun (WGS) entry which is preliminary data.</text>
</comment>
<dbReference type="InterPro" id="IPR029710">
    <property type="entry name" value="LIG4"/>
</dbReference>
<evidence type="ECO:0000259" key="2">
    <source>
        <dbReference type="Pfam" id="PF04675"/>
    </source>
</evidence>
<dbReference type="InterPro" id="IPR036599">
    <property type="entry name" value="DNA_ligase_N_sf"/>
</dbReference>
<accession>A0A9P8SGJ6</accession>
<feature type="domain" description="DNA ligase ATP-dependent N-terminal" evidence="2">
    <location>
        <begin position="5"/>
        <end position="192"/>
    </location>
</feature>
<name>A0A9P8SGJ6_9HYPO</name>
<dbReference type="PANTHER" id="PTHR45997:SF2">
    <property type="entry name" value="ATP DEPENDENT DNA LIGASE DOMAIN PROTEIN (AFU_ORTHOLOGUE AFUA_5G02430)"/>
    <property type="match status" value="1"/>
</dbReference>
<gene>
    <name evidence="3" type="ORF">HRG_07267</name>
</gene>
<dbReference type="AlphaFoldDB" id="A0A9P8SGJ6"/>
<keyword evidence="4" id="KW-1185">Reference proteome</keyword>
<dbReference type="GO" id="GO:0005524">
    <property type="term" value="F:ATP binding"/>
    <property type="evidence" value="ECO:0007669"/>
    <property type="project" value="InterPro"/>
</dbReference>
<dbReference type="InterPro" id="IPR012308">
    <property type="entry name" value="DNA_ligase_ATP-dep_N"/>
</dbReference>
<dbReference type="OrthoDB" id="5003716at2759"/>
<proteinExistence type="predicted"/>
<reference evidence="3" key="1">
    <citation type="submission" date="2021-09" db="EMBL/GenBank/DDBJ databases">
        <title>A high-quality genome of the endoparasitic fungus Hirsutella rhossiliensis with a comparison of Hirsutella genomes reveals transposable elements contributing to genome size variation.</title>
        <authorList>
            <person name="Lin R."/>
            <person name="Jiao Y."/>
            <person name="Sun X."/>
            <person name="Ling J."/>
            <person name="Xie B."/>
            <person name="Cheng X."/>
        </authorList>
    </citation>
    <scope>NUCLEOTIDE SEQUENCE</scope>
    <source>
        <strain evidence="3">HR02</strain>
    </source>
</reference>
<dbReference type="GO" id="GO:0003910">
    <property type="term" value="F:DNA ligase (ATP) activity"/>
    <property type="evidence" value="ECO:0007669"/>
    <property type="project" value="InterPro"/>
</dbReference>
<dbReference type="Gene3D" id="1.10.3260.10">
    <property type="entry name" value="DNA ligase, ATP-dependent, N-terminal domain"/>
    <property type="match status" value="1"/>
</dbReference>